<evidence type="ECO:0000256" key="16">
    <source>
        <dbReference type="ARBA" id="ARBA00031477"/>
    </source>
</evidence>
<dbReference type="EC" id="2.4.1.25" evidence="5"/>
<evidence type="ECO:0000259" key="18">
    <source>
        <dbReference type="Pfam" id="PF06202"/>
    </source>
</evidence>
<evidence type="ECO:0000256" key="7">
    <source>
        <dbReference type="ARBA" id="ARBA00020723"/>
    </source>
</evidence>
<dbReference type="InterPro" id="IPR032792">
    <property type="entry name" value="AGL_glucanoTrfase"/>
</dbReference>
<organism evidence="22 23">
    <name type="scientific">Purpureocillium lilacinum</name>
    <name type="common">Paecilomyces lilacinus</name>
    <dbReference type="NCBI Taxonomy" id="33203"/>
    <lineage>
        <taxon>Eukaryota</taxon>
        <taxon>Fungi</taxon>
        <taxon>Dikarya</taxon>
        <taxon>Ascomycota</taxon>
        <taxon>Pezizomycotina</taxon>
        <taxon>Sordariomycetes</taxon>
        <taxon>Hypocreomycetidae</taxon>
        <taxon>Hypocreales</taxon>
        <taxon>Ophiocordycipitaceae</taxon>
        <taxon>Purpureocillium</taxon>
    </lineage>
</organism>
<dbReference type="CDD" id="cd11327">
    <property type="entry name" value="AmyAc_Glg_debranch_2"/>
    <property type="match status" value="1"/>
</dbReference>
<dbReference type="PANTHER" id="PTHR10569">
    <property type="entry name" value="GLYCOGEN DEBRANCHING ENZYME"/>
    <property type="match status" value="1"/>
</dbReference>
<comment type="caution">
    <text evidence="22">The sequence shown here is derived from an EMBL/GenBank/DDBJ whole genome shotgun (WGS) entry which is preliminary data.</text>
</comment>
<name>A0A2U3EAR1_PURLI</name>
<dbReference type="GO" id="GO:0004134">
    <property type="term" value="F:4-alpha-glucanotransferase activity"/>
    <property type="evidence" value="ECO:0007669"/>
    <property type="project" value="UniProtKB-EC"/>
</dbReference>
<keyword evidence="13" id="KW-0511">Multifunctional enzyme</keyword>
<dbReference type="Pfam" id="PF14699">
    <property type="entry name" value="hGDE_N"/>
    <property type="match status" value="1"/>
</dbReference>
<dbReference type="Pfam" id="PF06202">
    <property type="entry name" value="GDE_C"/>
    <property type="match status" value="1"/>
</dbReference>
<dbReference type="InterPro" id="IPR012341">
    <property type="entry name" value="6hp_glycosidase-like_sf"/>
</dbReference>
<dbReference type="Pfam" id="PF14702">
    <property type="entry name" value="hGDE_central"/>
    <property type="match status" value="1"/>
</dbReference>
<dbReference type="EC" id="3.2.1.33" evidence="6"/>
<keyword evidence="11" id="KW-0378">Hydrolase</keyword>
<evidence type="ECO:0000256" key="11">
    <source>
        <dbReference type="ARBA" id="ARBA00022801"/>
    </source>
</evidence>
<evidence type="ECO:0000256" key="12">
    <source>
        <dbReference type="ARBA" id="ARBA00023056"/>
    </source>
</evidence>
<protein>
    <recommendedName>
        <fullName evidence="7">Glycogen debranching enzyme</fullName>
        <ecNumber evidence="5">2.4.1.25</ecNumber>
        <ecNumber evidence="6">3.2.1.33</ecNumber>
    </recommendedName>
    <alternativeName>
        <fullName evidence="16">Glycogen debrancher</fullName>
    </alternativeName>
</protein>
<proteinExistence type="inferred from homology"/>
<dbReference type="Gene3D" id="3.20.20.80">
    <property type="entry name" value="Glycosidases"/>
    <property type="match status" value="2"/>
</dbReference>
<comment type="similarity">
    <text evidence="15">Belongs to the glycogen debranching enzyme family.</text>
</comment>
<dbReference type="SUPFAM" id="SSF48208">
    <property type="entry name" value="Six-hairpin glycosidases"/>
    <property type="match status" value="1"/>
</dbReference>
<dbReference type="GO" id="GO:0005737">
    <property type="term" value="C:cytoplasm"/>
    <property type="evidence" value="ECO:0007669"/>
    <property type="project" value="UniProtKB-SubCell"/>
</dbReference>
<evidence type="ECO:0000313" key="23">
    <source>
        <dbReference type="Proteomes" id="UP000245956"/>
    </source>
</evidence>
<comment type="subcellular location">
    <subcellularLocation>
        <location evidence="4">Cytoplasm</location>
    </subcellularLocation>
</comment>
<keyword evidence="10" id="KW-0808">Transferase</keyword>
<dbReference type="InterPro" id="IPR032788">
    <property type="entry name" value="AGL_central"/>
</dbReference>
<evidence type="ECO:0000259" key="21">
    <source>
        <dbReference type="Pfam" id="PF14702"/>
    </source>
</evidence>
<dbReference type="Gene3D" id="1.50.10.10">
    <property type="match status" value="1"/>
</dbReference>
<feature type="domain" description="Glycogen debranching enzyme glucanotransferase" evidence="20">
    <location>
        <begin position="543"/>
        <end position="985"/>
    </location>
</feature>
<dbReference type="InterPro" id="IPR017853">
    <property type="entry name" value="GH"/>
</dbReference>
<dbReference type="EMBL" id="LCWV01000007">
    <property type="protein sequence ID" value="PWI71590.1"/>
    <property type="molecule type" value="Genomic_DNA"/>
</dbReference>
<evidence type="ECO:0000313" key="22">
    <source>
        <dbReference type="EMBL" id="PWI71590.1"/>
    </source>
</evidence>
<feature type="domain" description="Glycogen debranching enzyme C-terminal" evidence="18">
    <location>
        <begin position="1477"/>
        <end position="1932"/>
    </location>
</feature>
<dbReference type="GO" id="GO:0005978">
    <property type="term" value="P:glycogen biosynthetic process"/>
    <property type="evidence" value="ECO:0007669"/>
    <property type="project" value="UniProtKB-KW"/>
</dbReference>
<dbReference type="Proteomes" id="UP000245956">
    <property type="component" value="Unassembled WGS sequence"/>
</dbReference>
<keyword evidence="14" id="KW-0326">Glycosidase</keyword>
<evidence type="ECO:0000256" key="15">
    <source>
        <dbReference type="ARBA" id="ARBA00025780"/>
    </source>
</evidence>
<sequence length="1987" mass="222146">MIRGGVGLWRPEAGRESYCFEIPGIDRRLREFGVGIWFPTIARMRLQIAHDDVGPMYPALGPLGSRVLTIFTVGVKRKGLRVSYEWASRKAARGRWAVAMRTKWLLGSHLVDCYEPEQRTSCHDTGRSLVCMQVRGQQGLGKDVNIGTHAPSSGTVTVHVACYTASYLAANTPASDGWDLGILTNSQAKIVFHAGTVVDDTRTLAVHDPLTRRYYLVQGGANRLPLAKLRPYQPVRGIVQERIERNGSPGAVRLTRRSTAKEVRSFPSGRAGSCHIETLHALAPALPLQRLMRETADQAPGAWLVRLLAREGGRKAPVAAAVPALLACSLSSPCLTRHAIHHHRRALAATSSSCCRAVPCFNWSSVQAAPEAQTRTHLDVEARGSFSLLPSLPSRIMSPRTMTSTEVYLLPLNDDGSPQVAGEYIYLAPRSSDPVTVRFAIEGTSSICRHGSLWVNIPDKGAEFRRDKFREYKLAPDFNRTIEISIPIHSAGAFAFYTTYAELPALAPHLADAPTKQHEPTLKKTPLYYIDVAPRLQLDGCPLPLPALSVFSIIGKLMGRYPSDWEKHLRGISARGYNMVHFTPLQVRGESNSPFSLYDQLAWDPECFPNGEADVKKLVESMEQDHSLLSLTDIVLNHTANNTKWLQEHPEAGYNLTTAPWLESAYELDTKLLELSTKLKSLGLPTNPQSTDDLMRIMDAVKKEVIAEIRLWEYYALDVERDADSAVEAWTQGKTSDVKQHDGFQDRVDRLKRRDLAAEVDFIKDFGLTGMDRLGARHRRKTDPSVAATLLSFGFGRYEGKNPDSPDKAAARSRMVEILDALNVDFYKEYDSDVTEILEQLYNRIKYVRLDEHGPKLGPINDANPLIESYFTRLPSNATTSKHAPQDRALVNNGWVWGGNALVDNAGPDSRVYLRREVIVWGDCVKLRYGSGPKDSPWLWEHMTAYARLLAKYFAGFRIDNCHSTPLHVAEHILDEARRVRPDLYVVAELFTGSEEMDYVFVKRLGLSSLIREAMQAWSTAELSRLVHRHGGRPIGSFEVDEITRSDGTSPPTSPLREEPNGDLTREIIRRIKPTPVHALFMDCTHDNETPAQKRDARDTLPNAALVCMCSSATGSVMGYDEIYPRLVDLVNEKRTYTSESSSTGTVKVGGGNNGIGGVKKLLNQIHTLMGKDGYDETHIHHEEEYITVHRVHPESRKGYFLIAHTAFPGYGNGNGAFNAVHLTGTRARHLGSWMLEVDASEEATKQVLDDKKFLRGLPSRVSDLAGVKMEVQGEDTIITVRDKFPPGSIALFETWIPAAEHSAGLDTYITSGARTAWSELDLVDLNFLMYRCEAEERDSSGGQDGAYDIPGHGKLVYAGLQGWWSILKDIIRDNNLAHPLCQNLRDGTWVLDYIVGRVERMSKTPGNEQLAKPATWLKERFDALRTIPSFLLPRYFGLVLRTAYMASWQRGMELMSDNVKDGQWFIQSLAMVSVQQTGFVKSASLWPNKSVASVAAGLPHFAVEWARCWGRDVFISIRGLYLGTGRFAEAKEHILAFASVLKHGMIPNLLSSGDAPRYNSRDSVWFFLQTIQDYIHFAPDGPSLLHEKVKRRFLPYDDTWFPTDDPRAYSKESTIEEVIFEALQRHASGMKYREANAGPQIDSQMKDEGFNQDIKVDWNTGIVFGGNQDNCGTWMDKMGESERAGSKGVPGTPRDGAAIEITGLLYSTLAWLSDLSKRGNFAKPGVKKPDGSDISFADWAKLIKDNFERCYYVPLSPKDDSKYDVNSKIVNRRGIYKDLYRSGKEYEDYQLRANFPIAMTVAPSLFDADHAMHALCLADKVLRGPTGMATLDPADLNYRPYYRNSEDSDDFATSKGRNYHQGPEWLWPTGFFLRALLKFDLRRRASHEGRVEAFQQVTRRLEGCKRMMEESEWAGLAELTQKNGEYCPDSVSVLVPFLCVPSSFLLPSLVFFALFGPILLFPIAHQRALPQSPSDGHSHPLEVSQS</sequence>
<dbReference type="InterPro" id="IPR029436">
    <property type="entry name" value="AGL_euk_N"/>
</dbReference>
<gene>
    <name evidence="22" type="ORF">PCL_11684</name>
</gene>
<evidence type="ECO:0000256" key="10">
    <source>
        <dbReference type="ARBA" id="ARBA00022679"/>
    </source>
</evidence>
<keyword evidence="12" id="KW-0320">Glycogen biosynthesis</keyword>
<comment type="catalytic activity">
    <reaction evidence="2">
        <text>Hydrolysis of (1-&gt;6)-alpha-D-glucosidic branch linkages in glycogen phosphorylase limit dextrin.</text>
        <dbReference type="EC" id="3.2.1.33"/>
    </reaction>
</comment>
<dbReference type="FunFam" id="3.20.20.80:FF:000242">
    <property type="entry name" value="Glycogen debranching enzyme Gdb1, putative"/>
    <property type="match status" value="1"/>
</dbReference>
<dbReference type="InterPro" id="IPR008928">
    <property type="entry name" value="6-hairpin_glycosidase_sf"/>
</dbReference>
<feature type="region of interest" description="Disordered" evidence="17">
    <location>
        <begin position="1040"/>
        <end position="1064"/>
    </location>
</feature>
<feature type="domain" description="Glycogen debranching enzyme central" evidence="21">
    <location>
        <begin position="1155"/>
        <end position="1399"/>
    </location>
</feature>
<evidence type="ECO:0000256" key="4">
    <source>
        <dbReference type="ARBA" id="ARBA00004496"/>
    </source>
</evidence>
<dbReference type="FunFam" id="1.50.10.10:FF:000039">
    <property type="entry name" value="Glycogen debranching enzyme Gdb1, putative"/>
    <property type="match status" value="1"/>
</dbReference>
<dbReference type="PANTHER" id="PTHR10569:SF2">
    <property type="entry name" value="GLYCOGEN DEBRANCHING ENZYME"/>
    <property type="match status" value="1"/>
</dbReference>
<evidence type="ECO:0000256" key="8">
    <source>
        <dbReference type="ARBA" id="ARBA00022490"/>
    </source>
</evidence>
<feature type="domain" description="Eukaryotic glycogen debranching enzyme N-terminal" evidence="19">
    <location>
        <begin position="437"/>
        <end position="538"/>
    </location>
</feature>
<dbReference type="NCBIfam" id="TIGR01531">
    <property type="entry name" value="glyc_debranch"/>
    <property type="match status" value="1"/>
</dbReference>
<evidence type="ECO:0000256" key="3">
    <source>
        <dbReference type="ARBA" id="ARBA00003530"/>
    </source>
</evidence>
<accession>A0A2U3EAR1</accession>
<keyword evidence="9" id="KW-0328">Glycosyltransferase</keyword>
<evidence type="ECO:0000256" key="9">
    <source>
        <dbReference type="ARBA" id="ARBA00022676"/>
    </source>
</evidence>
<dbReference type="InterPro" id="IPR006421">
    <property type="entry name" value="Glycogen_debranch_met"/>
</dbReference>
<keyword evidence="8" id="KW-0963">Cytoplasm</keyword>
<reference evidence="22 23" key="1">
    <citation type="journal article" date="2016" name="Front. Microbiol.">
        <title>Genome and transcriptome sequences reveal the specific parasitism of the nematophagous Purpureocillium lilacinum 36-1.</title>
        <authorList>
            <person name="Xie J."/>
            <person name="Li S."/>
            <person name="Mo C."/>
            <person name="Xiao X."/>
            <person name="Peng D."/>
            <person name="Wang G."/>
            <person name="Xiao Y."/>
        </authorList>
    </citation>
    <scope>NUCLEOTIDE SEQUENCE [LARGE SCALE GENOMIC DNA]</scope>
    <source>
        <strain evidence="22 23">36-1</strain>
    </source>
</reference>
<comment type="catalytic activity">
    <reaction evidence="1">
        <text>Transfers a segment of a (1-&gt;4)-alpha-D-glucan to a new position in an acceptor, which may be glucose or a (1-&gt;4)-alpha-D-glucan.</text>
        <dbReference type="EC" id="2.4.1.25"/>
    </reaction>
</comment>
<dbReference type="SUPFAM" id="SSF51445">
    <property type="entry name" value="(Trans)glycosidases"/>
    <property type="match status" value="1"/>
</dbReference>
<dbReference type="InterPro" id="IPR032790">
    <property type="entry name" value="GDE_C"/>
</dbReference>
<evidence type="ECO:0000259" key="19">
    <source>
        <dbReference type="Pfam" id="PF14699"/>
    </source>
</evidence>
<evidence type="ECO:0000256" key="1">
    <source>
        <dbReference type="ARBA" id="ARBA00000439"/>
    </source>
</evidence>
<evidence type="ECO:0000256" key="14">
    <source>
        <dbReference type="ARBA" id="ARBA00023295"/>
    </source>
</evidence>
<evidence type="ECO:0000256" key="6">
    <source>
        <dbReference type="ARBA" id="ARBA00012778"/>
    </source>
</evidence>
<dbReference type="GO" id="GO:0004135">
    <property type="term" value="F:amylo-alpha-1,6-glucosidase activity"/>
    <property type="evidence" value="ECO:0007669"/>
    <property type="project" value="UniProtKB-EC"/>
</dbReference>
<evidence type="ECO:0000256" key="17">
    <source>
        <dbReference type="SAM" id="MobiDB-lite"/>
    </source>
</evidence>
<dbReference type="Pfam" id="PF14701">
    <property type="entry name" value="hDGE_amylase"/>
    <property type="match status" value="1"/>
</dbReference>
<dbReference type="InterPro" id="IPR010401">
    <property type="entry name" value="AGL/Gdb1"/>
</dbReference>
<evidence type="ECO:0000256" key="13">
    <source>
        <dbReference type="ARBA" id="ARBA00023268"/>
    </source>
</evidence>
<comment type="function">
    <text evidence="3">Multifunctional enzyme acting as 1,4-alpha-D-glucan:1,4-alpha-D-glucan 4-alpha-D-glycosyltransferase and amylo-1,6-glucosidase in glycogen degradation.</text>
</comment>
<dbReference type="GO" id="GO:0005980">
    <property type="term" value="P:glycogen catabolic process"/>
    <property type="evidence" value="ECO:0007669"/>
    <property type="project" value="InterPro"/>
</dbReference>
<evidence type="ECO:0000259" key="20">
    <source>
        <dbReference type="Pfam" id="PF14701"/>
    </source>
</evidence>
<evidence type="ECO:0000256" key="5">
    <source>
        <dbReference type="ARBA" id="ARBA00012560"/>
    </source>
</evidence>
<evidence type="ECO:0000256" key="2">
    <source>
        <dbReference type="ARBA" id="ARBA00000927"/>
    </source>
</evidence>